<name>A0A1Y2FBE1_9BASI</name>
<evidence type="ECO:0008006" key="4">
    <source>
        <dbReference type="Google" id="ProtNLM"/>
    </source>
</evidence>
<evidence type="ECO:0000313" key="3">
    <source>
        <dbReference type="Proteomes" id="UP000193467"/>
    </source>
</evidence>
<gene>
    <name evidence="2" type="ORF">BCR35DRAFT_304059</name>
</gene>
<comment type="caution">
    <text evidence="2">The sequence shown here is derived from an EMBL/GenBank/DDBJ whole genome shotgun (WGS) entry which is preliminary data.</text>
</comment>
<reference evidence="2 3" key="1">
    <citation type="submission" date="2016-07" db="EMBL/GenBank/DDBJ databases">
        <title>Pervasive Adenine N6-methylation of Active Genes in Fungi.</title>
        <authorList>
            <consortium name="DOE Joint Genome Institute"/>
            <person name="Mondo S.J."/>
            <person name="Dannebaum R.O."/>
            <person name="Kuo R.C."/>
            <person name="Labutti K."/>
            <person name="Haridas S."/>
            <person name="Kuo A."/>
            <person name="Salamov A."/>
            <person name="Ahrendt S.R."/>
            <person name="Lipzen A."/>
            <person name="Sullivan W."/>
            <person name="Andreopoulos W.B."/>
            <person name="Clum A."/>
            <person name="Lindquist E."/>
            <person name="Daum C."/>
            <person name="Ramamoorthy G.K."/>
            <person name="Gryganskyi A."/>
            <person name="Culley D."/>
            <person name="Magnuson J.K."/>
            <person name="James T.Y."/>
            <person name="O'Malley M.A."/>
            <person name="Stajich J.E."/>
            <person name="Spatafora J.W."/>
            <person name="Visel A."/>
            <person name="Grigoriev I.V."/>
        </authorList>
    </citation>
    <scope>NUCLEOTIDE SEQUENCE [LARGE SCALE GENOMIC DNA]</scope>
    <source>
        <strain evidence="2 3">62-1032</strain>
    </source>
</reference>
<sequence length="505" mass="55526">MAYPSAKAKEAGAGYYDTPSAVHCVQPAAKPQSTGLLSKVGLAQPTLNVTLAEELLFLRPSPPGEPSEDPVLEGTVILYLPKKRVLNNLTVRLLGRQDISFGDLRASESSISLDKEVTLNLHDHDQRDREAVLDKGEHRWDFSIIVPSSTPCHERCNWGRVKHTVTATAKGLGQLGGDVVSPAKSVVLVVNPGGAGANEPPPDLAHRYEGIVEDLGAYSISLESQHIMVGGLLLCRFFLLSPPTDIILHSIKAKVHQHFHVTSPTDPTRTATLPTDIRTVLILDGDHPPNFGQMDDYPKYEKVVAGPPLKILRNGESYRLHHLARLPHHDILRPSTFEWSESSIRIHHEIALEITYQVLPEGEEYRSRSRSRDRKGKSKSKETEPKKMVISRPLQLYACCATVDTLTLPAYSSSAELEWATHACLCQYPSPPVVKHHCSRMNLDSTSDDGSTSTNEADSRSRTIKLASGYQTPLLQDPPGYEPTPLLEADAIASRLAEQSLSNET</sequence>
<feature type="compositionally biased region" description="Low complexity" evidence="1">
    <location>
        <begin position="444"/>
        <end position="454"/>
    </location>
</feature>
<dbReference type="OrthoDB" id="3345971at2759"/>
<dbReference type="InterPro" id="IPR014752">
    <property type="entry name" value="Arrestin-like_C"/>
</dbReference>
<feature type="region of interest" description="Disordered" evidence="1">
    <location>
        <begin position="444"/>
        <end position="485"/>
    </location>
</feature>
<evidence type="ECO:0000313" key="2">
    <source>
        <dbReference type="EMBL" id="ORY81213.1"/>
    </source>
</evidence>
<dbReference type="Gene3D" id="2.60.40.640">
    <property type="match status" value="1"/>
</dbReference>
<evidence type="ECO:0000256" key="1">
    <source>
        <dbReference type="SAM" id="MobiDB-lite"/>
    </source>
</evidence>
<dbReference type="InParanoid" id="A0A1Y2FBE1"/>
<dbReference type="Proteomes" id="UP000193467">
    <property type="component" value="Unassembled WGS sequence"/>
</dbReference>
<organism evidence="2 3">
    <name type="scientific">Leucosporidium creatinivorum</name>
    <dbReference type="NCBI Taxonomy" id="106004"/>
    <lineage>
        <taxon>Eukaryota</taxon>
        <taxon>Fungi</taxon>
        <taxon>Dikarya</taxon>
        <taxon>Basidiomycota</taxon>
        <taxon>Pucciniomycotina</taxon>
        <taxon>Microbotryomycetes</taxon>
        <taxon>Leucosporidiales</taxon>
        <taxon>Leucosporidium</taxon>
    </lineage>
</organism>
<keyword evidence="3" id="KW-1185">Reference proteome</keyword>
<protein>
    <recommendedName>
        <fullName evidence="4">Arrestin-like N-terminal domain-containing protein</fullName>
    </recommendedName>
</protein>
<dbReference type="STRING" id="106004.A0A1Y2FBE1"/>
<accession>A0A1Y2FBE1</accession>
<feature type="region of interest" description="Disordered" evidence="1">
    <location>
        <begin position="363"/>
        <end position="387"/>
    </location>
</feature>
<dbReference type="EMBL" id="MCGR01000023">
    <property type="protein sequence ID" value="ORY81213.1"/>
    <property type="molecule type" value="Genomic_DNA"/>
</dbReference>
<proteinExistence type="predicted"/>
<feature type="compositionally biased region" description="Basic residues" evidence="1">
    <location>
        <begin position="368"/>
        <end position="378"/>
    </location>
</feature>
<dbReference type="AlphaFoldDB" id="A0A1Y2FBE1"/>